<dbReference type="InterPro" id="IPR039001">
    <property type="entry name" value="Pal"/>
</dbReference>
<dbReference type="Gene3D" id="3.30.1330.60">
    <property type="entry name" value="OmpA-like domain"/>
    <property type="match status" value="1"/>
</dbReference>
<feature type="domain" description="OmpA-like" evidence="9">
    <location>
        <begin position="70"/>
        <end position="183"/>
    </location>
</feature>
<dbReference type="InterPro" id="IPR050330">
    <property type="entry name" value="Bact_OuterMem_StrucFunc"/>
</dbReference>
<keyword evidence="2 6" id="KW-0472">Membrane</keyword>
<feature type="chain" id="PRO_5045282717" description="Peptidoglycan-associated lipoprotein" evidence="8">
    <location>
        <begin position="25"/>
        <end position="183"/>
    </location>
</feature>
<evidence type="ECO:0000256" key="4">
    <source>
        <dbReference type="ARBA" id="ARBA00023237"/>
    </source>
</evidence>
<comment type="caution">
    <text evidence="10">The sequence shown here is derived from an EMBL/GenBank/DDBJ whole genome shotgun (WGS) entry which is preliminary data.</text>
</comment>
<feature type="region of interest" description="Disordered" evidence="7">
    <location>
        <begin position="23"/>
        <end position="63"/>
    </location>
</feature>
<evidence type="ECO:0000256" key="5">
    <source>
        <dbReference type="ARBA" id="ARBA00023288"/>
    </source>
</evidence>
<evidence type="ECO:0000256" key="8">
    <source>
        <dbReference type="SAM" id="SignalP"/>
    </source>
</evidence>
<dbReference type="SUPFAM" id="SSF103088">
    <property type="entry name" value="OmpA-like"/>
    <property type="match status" value="1"/>
</dbReference>
<dbReference type="PROSITE" id="PS51123">
    <property type="entry name" value="OMPA_2"/>
    <property type="match status" value="1"/>
</dbReference>
<evidence type="ECO:0000256" key="1">
    <source>
        <dbReference type="ARBA" id="ARBA00022729"/>
    </source>
</evidence>
<dbReference type="PRINTS" id="PR01021">
    <property type="entry name" value="OMPADOMAIN"/>
</dbReference>
<evidence type="ECO:0000313" key="10">
    <source>
        <dbReference type="EMBL" id="GAA5164260.1"/>
    </source>
</evidence>
<dbReference type="Pfam" id="PF00691">
    <property type="entry name" value="OmpA"/>
    <property type="match status" value="1"/>
</dbReference>
<keyword evidence="6" id="KW-0131">Cell cycle</keyword>
<evidence type="ECO:0000256" key="2">
    <source>
        <dbReference type="ARBA" id="ARBA00023136"/>
    </source>
</evidence>
<evidence type="ECO:0000313" key="11">
    <source>
        <dbReference type="Proteomes" id="UP001500547"/>
    </source>
</evidence>
<dbReference type="RefSeq" id="WP_345532558.1">
    <property type="nucleotide sequence ID" value="NZ_BAABLD010000008.1"/>
</dbReference>
<reference evidence="11" key="1">
    <citation type="journal article" date="2019" name="Int. J. Syst. Evol. Microbiol.">
        <title>The Global Catalogue of Microorganisms (GCM) 10K type strain sequencing project: providing services to taxonomists for standard genome sequencing and annotation.</title>
        <authorList>
            <consortium name="The Broad Institute Genomics Platform"/>
            <consortium name="The Broad Institute Genome Sequencing Center for Infectious Disease"/>
            <person name="Wu L."/>
            <person name="Ma J."/>
        </authorList>
    </citation>
    <scope>NUCLEOTIDE SEQUENCE [LARGE SCALE GENOMIC DNA]</scope>
    <source>
        <strain evidence="11">JCM 18715</strain>
    </source>
</reference>
<comment type="similarity">
    <text evidence="6">Belongs to the Pal lipoprotein family.</text>
</comment>
<dbReference type="PANTHER" id="PTHR30329:SF21">
    <property type="entry name" value="LIPOPROTEIN YIAD-RELATED"/>
    <property type="match status" value="1"/>
</dbReference>
<dbReference type="InterPro" id="IPR006665">
    <property type="entry name" value="OmpA-like"/>
</dbReference>
<name>A0ABP9QM79_9RHOO</name>
<dbReference type="InterPro" id="IPR036737">
    <property type="entry name" value="OmpA-like_sf"/>
</dbReference>
<protein>
    <recommendedName>
        <fullName evidence="6">Peptidoglycan-associated lipoprotein</fullName>
        <shortName evidence="6">PAL</shortName>
    </recommendedName>
</protein>
<dbReference type="HAMAP" id="MF_02204">
    <property type="entry name" value="Pal"/>
    <property type="match status" value="1"/>
</dbReference>
<keyword evidence="5 6" id="KW-0449">Lipoprotein</keyword>
<comment type="subcellular location">
    <subcellularLocation>
        <location evidence="6">Cell outer membrane</location>
        <topology evidence="6">Lipid-anchor</topology>
    </subcellularLocation>
</comment>
<sequence length="183" mass="19391">MKIALPLSILLAAALAACSSTPEAPATAPAAAPAATAGTASTAPAAKPAEPAKPAATTQAPAKKDPFEDAKFKMLFAKKDIFFEYNSFEVQLDYFDIVEAHSAWIKAKGAKVLLQGNADERGSSEYNLALGQKRAEAVKAMMKSLGVKEELVEAVSLGKEKPRNPASNEAAWAENRRVDVIYK</sequence>
<evidence type="ECO:0000256" key="7">
    <source>
        <dbReference type="SAM" id="MobiDB-lite"/>
    </source>
</evidence>
<dbReference type="PROSITE" id="PS01068">
    <property type="entry name" value="OMPA_1"/>
    <property type="match status" value="1"/>
</dbReference>
<dbReference type="CDD" id="cd07185">
    <property type="entry name" value="OmpA_C-like"/>
    <property type="match status" value="1"/>
</dbReference>
<dbReference type="PROSITE" id="PS51257">
    <property type="entry name" value="PROKAR_LIPOPROTEIN"/>
    <property type="match status" value="1"/>
</dbReference>
<comment type="function">
    <text evidence="6">Part of the Tol-Pal system, which plays a role in outer membrane invagination during cell division and is important for maintaining outer membrane integrity.</text>
</comment>
<evidence type="ECO:0000259" key="9">
    <source>
        <dbReference type="PROSITE" id="PS51123"/>
    </source>
</evidence>
<gene>
    <name evidence="6" type="primary">pal</name>
    <name evidence="10" type="ORF">GCM10025770_17800</name>
</gene>
<organism evidence="10 11">
    <name type="scientific">Viridibacterium curvum</name>
    <dbReference type="NCBI Taxonomy" id="1101404"/>
    <lineage>
        <taxon>Bacteria</taxon>
        <taxon>Pseudomonadati</taxon>
        <taxon>Pseudomonadota</taxon>
        <taxon>Betaproteobacteria</taxon>
        <taxon>Rhodocyclales</taxon>
        <taxon>Rhodocyclaceae</taxon>
        <taxon>Viridibacterium</taxon>
    </lineage>
</organism>
<dbReference type="InterPro" id="IPR006664">
    <property type="entry name" value="OMP_bac"/>
</dbReference>
<comment type="subunit">
    <text evidence="6">The Tol-Pal system is composed of five core proteins: the inner membrane proteins TolA, TolQ and TolR, the periplasmic protein TolB and the outer membrane protein Pal. They form a network linking the inner and outer membranes and the peptidoglycan layer.</text>
</comment>
<keyword evidence="6" id="KW-0132">Cell division</keyword>
<keyword evidence="1 6" id="KW-0732">Signal</keyword>
<proteinExistence type="inferred from homology"/>
<keyword evidence="4 6" id="KW-0998">Cell outer membrane</keyword>
<evidence type="ECO:0000256" key="3">
    <source>
        <dbReference type="ARBA" id="ARBA00023139"/>
    </source>
</evidence>
<feature type="compositionally biased region" description="Low complexity" evidence="7">
    <location>
        <begin position="23"/>
        <end position="61"/>
    </location>
</feature>
<dbReference type="EMBL" id="BAABLD010000008">
    <property type="protein sequence ID" value="GAA5164260.1"/>
    <property type="molecule type" value="Genomic_DNA"/>
</dbReference>
<accession>A0ABP9QM79</accession>
<dbReference type="PANTHER" id="PTHR30329">
    <property type="entry name" value="STATOR ELEMENT OF FLAGELLAR MOTOR COMPLEX"/>
    <property type="match status" value="1"/>
</dbReference>
<keyword evidence="3 6" id="KW-0564">Palmitate</keyword>
<dbReference type="Proteomes" id="UP001500547">
    <property type="component" value="Unassembled WGS sequence"/>
</dbReference>
<dbReference type="InterPro" id="IPR006690">
    <property type="entry name" value="OMPA-like_CS"/>
</dbReference>
<keyword evidence="11" id="KW-1185">Reference proteome</keyword>
<feature type="signal peptide" evidence="8">
    <location>
        <begin position="1"/>
        <end position="24"/>
    </location>
</feature>
<evidence type="ECO:0000256" key="6">
    <source>
        <dbReference type="HAMAP-Rule" id="MF_02204"/>
    </source>
</evidence>